<dbReference type="HOGENOM" id="CLU_049621_0_0_1"/>
<dbReference type="GO" id="GO:0003676">
    <property type="term" value="F:nucleic acid binding"/>
    <property type="evidence" value="ECO:0007669"/>
    <property type="project" value="InterPro"/>
</dbReference>
<feature type="region of interest" description="Disordered" evidence="2">
    <location>
        <begin position="424"/>
        <end position="446"/>
    </location>
</feature>
<evidence type="ECO:0000256" key="1">
    <source>
        <dbReference type="SAM" id="Coils"/>
    </source>
</evidence>
<accession>J9VIK2</accession>
<keyword evidence="5" id="KW-1185">Reference proteome</keyword>
<dbReference type="Pfam" id="PF03184">
    <property type="entry name" value="DDE_1"/>
    <property type="match status" value="1"/>
</dbReference>
<dbReference type="AlphaFoldDB" id="J9VIK2"/>
<feature type="domain" description="DDE-1" evidence="3">
    <location>
        <begin position="207"/>
        <end position="336"/>
    </location>
</feature>
<evidence type="ECO:0000313" key="4">
    <source>
        <dbReference type="EMBL" id="AFR94023.1"/>
    </source>
</evidence>
<evidence type="ECO:0000256" key="2">
    <source>
        <dbReference type="SAM" id="MobiDB-lite"/>
    </source>
</evidence>
<name>J9VIK2_CRYN9</name>
<feature type="coiled-coil region" evidence="1">
    <location>
        <begin position="395"/>
        <end position="422"/>
    </location>
</feature>
<evidence type="ECO:0000313" key="5">
    <source>
        <dbReference type="Proteomes" id="UP000010091"/>
    </source>
</evidence>
<dbReference type="InterPro" id="IPR004875">
    <property type="entry name" value="DDE_SF_endonuclease_dom"/>
</dbReference>
<sequence>MTLTLEHKINNPLESYQKAADLYEVSKSSLYDRHTGVHSSHTASAPRHLSIVQEEELVKKINEYARRDTFLTPRHVVELAEAVYDGKLGVNWGSRFIQRHCDTIHSRFFSYQELGRLQADIPETRRAFYHLVKDVYDTGLYAPRLIFNMDEVAFELSALEGCAKLRLVPIQRMAKLYHRQMNTSHLWLASASILHQFLLSSSIKAHNCKKVGWINSYVMLKWLEDAFDPYTHDIASGGCERRLLIFDGAESHTKVDFLEACWARNIVVILLPVKMGGRFQPLDVDFFNALKAAYHRQLDEYQLGNSLRGVVMGIFWGWHQRAWRETATSRQIRGAWRKSGLFPLDPAIMKVEEQAPATPSPQATTEDLLTPRNLRILRANNRAVRQGKVDPFSAMLKLEKASEQLMARNALLEDELARVKAAQALDKATRGSKKKQRYPEGQLFDPLYQEEHAEELAVRKAEE</sequence>
<dbReference type="GeneID" id="23890366"/>
<protein>
    <recommendedName>
        <fullName evidence="3">DDE-1 domain-containing protein</fullName>
    </recommendedName>
</protein>
<dbReference type="OrthoDB" id="10447166at2759"/>
<dbReference type="KEGG" id="cng:CNAG_07528"/>
<evidence type="ECO:0000259" key="3">
    <source>
        <dbReference type="Pfam" id="PF03184"/>
    </source>
</evidence>
<gene>
    <name evidence="4" type="ORF">CNAG_07528</name>
</gene>
<keyword evidence="1" id="KW-0175">Coiled coil</keyword>
<dbReference type="RefSeq" id="XP_012048386.1">
    <property type="nucleotide sequence ID" value="XM_012192996.1"/>
</dbReference>
<organism evidence="4 5">
    <name type="scientific">Cryptococcus neoformans (strain H99 / ATCC 208821 / CBS 10515 / FGSC 9487)</name>
    <name type="common">Cryptococcus neoformans var. grubii serotype A</name>
    <dbReference type="NCBI Taxonomy" id="235443"/>
    <lineage>
        <taxon>Eukaryota</taxon>
        <taxon>Fungi</taxon>
        <taxon>Dikarya</taxon>
        <taxon>Basidiomycota</taxon>
        <taxon>Agaricomycotina</taxon>
        <taxon>Tremellomycetes</taxon>
        <taxon>Tremellales</taxon>
        <taxon>Cryptococcaceae</taxon>
        <taxon>Cryptococcus</taxon>
        <taxon>Cryptococcus neoformans species complex</taxon>
    </lineage>
</organism>
<dbReference type="Proteomes" id="UP000010091">
    <property type="component" value="Chromosome 3"/>
</dbReference>
<dbReference type="VEuPathDB" id="FungiDB:CNAG_07528"/>
<reference evidence="4 5" key="1">
    <citation type="journal article" date="2014" name="PLoS Genet.">
        <title>Analysis of the genome and transcriptome of Cryptococcus neoformans var. grubii reveals complex RNA expression and microevolution leading to virulence attenuation.</title>
        <authorList>
            <person name="Janbon G."/>
            <person name="Ormerod K.L."/>
            <person name="Paulet D."/>
            <person name="Byrnes E.J.III."/>
            <person name="Yadav V."/>
            <person name="Chatterjee G."/>
            <person name="Mullapudi N."/>
            <person name="Hon C.C."/>
            <person name="Billmyre R.B."/>
            <person name="Brunel F."/>
            <person name="Bahn Y.S."/>
            <person name="Chen W."/>
            <person name="Chen Y."/>
            <person name="Chow E.W."/>
            <person name="Coppee J.Y."/>
            <person name="Floyd-Averette A."/>
            <person name="Gaillardin C."/>
            <person name="Gerik K.J."/>
            <person name="Goldberg J."/>
            <person name="Gonzalez-Hilarion S."/>
            <person name="Gujja S."/>
            <person name="Hamlin J.L."/>
            <person name="Hsueh Y.P."/>
            <person name="Ianiri G."/>
            <person name="Jones S."/>
            <person name="Kodira C.D."/>
            <person name="Kozubowski L."/>
            <person name="Lam W."/>
            <person name="Marra M."/>
            <person name="Mesner L.D."/>
            <person name="Mieczkowski P.A."/>
            <person name="Moyrand F."/>
            <person name="Nielsen K."/>
            <person name="Proux C."/>
            <person name="Rossignol T."/>
            <person name="Schein J.E."/>
            <person name="Sun S."/>
            <person name="Wollschlaeger C."/>
            <person name="Wood I.A."/>
            <person name="Zeng Q."/>
            <person name="Neuveglise C."/>
            <person name="Newlon C.S."/>
            <person name="Perfect J.R."/>
            <person name="Lodge J.K."/>
            <person name="Idnurm A."/>
            <person name="Stajich J.E."/>
            <person name="Kronstad J.W."/>
            <person name="Sanyal K."/>
            <person name="Heitman J."/>
            <person name="Fraser J.A."/>
            <person name="Cuomo C.A."/>
            <person name="Dietrich F.S."/>
        </authorList>
    </citation>
    <scope>NUCLEOTIDE SEQUENCE [LARGE SCALE GENOMIC DNA]</scope>
    <source>
        <strain evidence="5">H99 / ATCC 208821 / CBS 10515 / FGSC 9487</strain>
    </source>
</reference>
<proteinExistence type="predicted"/>
<dbReference type="EMBL" id="CP003822">
    <property type="protein sequence ID" value="AFR94023.1"/>
    <property type="molecule type" value="Genomic_DNA"/>
</dbReference>